<keyword evidence="2 7" id="KW-0813">Transport</keyword>
<reference evidence="8 9" key="1">
    <citation type="journal article" date="2019" name="Int. J. Syst. Evol. Microbiol.">
        <title>The Global Catalogue of Microorganisms (GCM) 10K type strain sequencing project: providing services to taxonomists for standard genome sequencing and annotation.</title>
        <authorList>
            <consortium name="The Broad Institute Genomics Platform"/>
            <consortium name="The Broad Institute Genome Sequencing Center for Infectious Disease"/>
            <person name="Wu L."/>
            <person name="Ma J."/>
        </authorList>
    </citation>
    <scope>NUCLEOTIDE SEQUENCE [LARGE SCALE GENOMIC DNA]</scope>
    <source>
        <strain evidence="8 9">JCM 15749</strain>
    </source>
</reference>
<dbReference type="PANTHER" id="PTHR11910">
    <property type="entry name" value="ATP SYNTHASE DELTA CHAIN"/>
    <property type="match status" value="1"/>
</dbReference>
<comment type="similarity">
    <text evidence="7">Belongs to the ATPase delta chain family.</text>
</comment>
<dbReference type="NCBIfam" id="NF009967">
    <property type="entry name" value="PRK13430.1"/>
    <property type="match status" value="1"/>
</dbReference>
<dbReference type="InterPro" id="IPR000711">
    <property type="entry name" value="ATPase_OSCP/dsu"/>
</dbReference>
<comment type="caution">
    <text evidence="8">The sequence shown here is derived from an EMBL/GenBank/DDBJ whole genome shotgun (WGS) entry which is preliminary data.</text>
</comment>
<comment type="subcellular location">
    <subcellularLocation>
        <location evidence="7">Cell membrane</location>
        <topology evidence="7">Peripheral membrane protein</topology>
    </subcellularLocation>
    <subcellularLocation>
        <location evidence="1">Membrane</location>
    </subcellularLocation>
</comment>
<dbReference type="RefSeq" id="WP_344328958.1">
    <property type="nucleotide sequence ID" value="NZ_BAAAPY010000009.1"/>
</dbReference>
<dbReference type="NCBIfam" id="TIGR01145">
    <property type="entry name" value="ATP_synt_delta"/>
    <property type="match status" value="1"/>
</dbReference>
<keyword evidence="7" id="KW-1003">Cell membrane</keyword>
<gene>
    <name evidence="7" type="primary">atpH</name>
    <name evidence="8" type="ORF">GCM10009821_24010</name>
</gene>
<evidence type="ECO:0000313" key="8">
    <source>
        <dbReference type="EMBL" id="GAA2082402.1"/>
    </source>
</evidence>
<sequence>MRGISAASRDEVLQAVESADAASAAALGTELFSVVGVLDGAAALRRVLTDPSTQAEAKKALAASVFEGKISSQTLSVLSVAVGGRWAAGRDLTDGLETAGVAALVASADAEGTLDDVETELFEVGQAIASDDELRAVIADRTVPIEHRLTLVDRLFAGKVKGQTLDLVHQAVVGRAGSFERVLKGFGDLAATRRDRVVALVRVAYDLGEDEQERLTSALAARYGRGVHLNIVVDPSVVGGIAVSVGSEVVDGTMSSRLEAARRQLAG</sequence>
<comment type="function">
    <text evidence="7">This protein is part of the stalk that links CF(0) to CF(1). It either transmits conformational changes from CF(0) to CF(1) or is implicated in proton conduction.</text>
</comment>
<dbReference type="Pfam" id="PF00213">
    <property type="entry name" value="OSCP"/>
    <property type="match status" value="1"/>
</dbReference>
<evidence type="ECO:0000313" key="9">
    <source>
        <dbReference type="Proteomes" id="UP001501480"/>
    </source>
</evidence>
<keyword evidence="9" id="KW-1185">Reference proteome</keyword>
<dbReference type="Proteomes" id="UP001501480">
    <property type="component" value="Unassembled WGS sequence"/>
</dbReference>
<proteinExistence type="inferred from homology"/>
<accession>A0ABN2W561</accession>
<evidence type="ECO:0000256" key="7">
    <source>
        <dbReference type="HAMAP-Rule" id="MF_01416"/>
    </source>
</evidence>
<protein>
    <recommendedName>
        <fullName evidence="7">ATP synthase subunit delta</fullName>
    </recommendedName>
    <alternativeName>
        <fullName evidence="7">ATP synthase F(1) sector subunit delta</fullName>
    </alternativeName>
    <alternativeName>
        <fullName evidence="7">F-type ATPase subunit delta</fullName>
        <shortName evidence="7">F-ATPase subunit delta</shortName>
    </alternativeName>
</protein>
<evidence type="ECO:0000256" key="2">
    <source>
        <dbReference type="ARBA" id="ARBA00022448"/>
    </source>
</evidence>
<organism evidence="8 9">
    <name type="scientific">Aeromicrobium halocynthiae</name>
    <dbReference type="NCBI Taxonomy" id="560557"/>
    <lineage>
        <taxon>Bacteria</taxon>
        <taxon>Bacillati</taxon>
        <taxon>Actinomycetota</taxon>
        <taxon>Actinomycetes</taxon>
        <taxon>Propionibacteriales</taxon>
        <taxon>Nocardioidaceae</taxon>
        <taxon>Aeromicrobium</taxon>
    </lineage>
</organism>
<dbReference type="HAMAP" id="MF_01416">
    <property type="entry name" value="ATP_synth_delta_bact"/>
    <property type="match status" value="1"/>
</dbReference>
<evidence type="ECO:0000256" key="6">
    <source>
        <dbReference type="ARBA" id="ARBA00023310"/>
    </source>
</evidence>
<keyword evidence="4 7" id="KW-0406">Ion transport</keyword>
<name>A0ABN2W561_9ACTN</name>
<evidence type="ECO:0000256" key="5">
    <source>
        <dbReference type="ARBA" id="ARBA00023136"/>
    </source>
</evidence>
<evidence type="ECO:0000256" key="1">
    <source>
        <dbReference type="ARBA" id="ARBA00004370"/>
    </source>
</evidence>
<dbReference type="InterPro" id="IPR026015">
    <property type="entry name" value="ATP_synth_OSCP/delta_N_sf"/>
</dbReference>
<dbReference type="EMBL" id="BAAAPY010000009">
    <property type="protein sequence ID" value="GAA2082402.1"/>
    <property type="molecule type" value="Genomic_DNA"/>
</dbReference>
<keyword evidence="5 7" id="KW-0472">Membrane</keyword>
<evidence type="ECO:0000256" key="3">
    <source>
        <dbReference type="ARBA" id="ARBA00022781"/>
    </source>
</evidence>
<dbReference type="Gene3D" id="1.10.520.20">
    <property type="entry name" value="N-terminal domain of the delta subunit of the F1F0-ATP synthase"/>
    <property type="match status" value="1"/>
</dbReference>
<keyword evidence="6 7" id="KW-0066">ATP synthesis</keyword>
<keyword evidence="3 7" id="KW-0375">Hydrogen ion transport</keyword>
<keyword evidence="7" id="KW-0139">CF(1)</keyword>
<comment type="function">
    <text evidence="7">F(1)F(0) ATP synthase produces ATP from ADP in the presence of a proton or sodium gradient. F-type ATPases consist of two structural domains, F(1) containing the extramembraneous catalytic core and F(0) containing the membrane proton channel, linked together by a central stalk and a peripheral stalk. During catalysis, ATP synthesis in the catalytic domain of F(1) is coupled via a rotary mechanism of the central stalk subunits to proton translocation.</text>
</comment>
<evidence type="ECO:0000256" key="4">
    <source>
        <dbReference type="ARBA" id="ARBA00023065"/>
    </source>
</evidence>